<comment type="caution">
    <text evidence="9">The sequence shown here is derived from an EMBL/GenBank/DDBJ whole genome shotgun (WGS) entry which is preliminary data.</text>
</comment>
<keyword evidence="4" id="KW-0479">Metal-binding</keyword>
<dbReference type="GO" id="GO:0043571">
    <property type="term" value="P:maintenance of CRISPR repeat elements"/>
    <property type="evidence" value="ECO:0007669"/>
    <property type="project" value="InterPro"/>
</dbReference>
<accession>A0A0R1J8G6</accession>
<keyword evidence="5" id="KW-0255">Endonuclease</keyword>
<dbReference type="NCBIfam" id="TIGR01573">
    <property type="entry name" value="cas2"/>
    <property type="match status" value="1"/>
</dbReference>
<evidence type="ECO:0000256" key="6">
    <source>
        <dbReference type="ARBA" id="ARBA00022801"/>
    </source>
</evidence>
<keyword evidence="7" id="KW-0460">Magnesium</keyword>
<dbReference type="InterPro" id="IPR019199">
    <property type="entry name" value="Virulence_VapD/CRISPR_Cas2"/>
</dbReference>
<dbReference type="GO" id="GO:0004521">
    <property type="term" value="F:RNA endonuclease activity"/>
    <property type="evidence" value="ECO:0007669"/>
    <property type="project" value="InterPro"/>
</dbReference>
<dbReference type="Proteomes" id="UP000050929">
    <property type="component" value="Unassembled WGS sequence"/>
</dbReference>
<evidence type="ECO:0000313" key="10">
    <source>
        <dbReference type="Proteomes" id="UP000050929"/>
    </source>
</evidence>
<dbReference type="GO" id="GO:0046872">
    <property type="term" value="F:metal ion binding"/>
    <property type="evidence" value="ECO:0007669"/>
    <property type="project" value="UniProtKB-KW"/>
</dbReference>
<dbReference type="InterPro" id="IPR021127">
    <property type="entry name" value="CRISPR_associated_Cas2"/>
</dbReference>
<dbReference type="PATRIC" id="fig|1423811.3.peg.458"/>
<dbReference type="EMBL" id="AZDG01000012">
    <property type="protein sequence ID" value="KRK64436.1"/>
    <property type="molecule type" value="Genomic_DNA"/>
</dbReference>
<sequence>MDTPKQQRQYRIFRKELIRNGFMMLQYSVYYRSIPNRLSGKKYQKAIEYFLPENGEVRLMSVSEKQFEDMQVLVGSKSKQETVVGNKKLVII</sequence>
<comment type="similarity">
    <text evidence="2">Belongs to the CRISPR-associated endoribonuclease Cas2 protein family.</text>
</comment>
<evidence type="ECO:0000256" key="8">
    <source>
        <dbReference type="ARBA" id="ARBA00023118"/>
    </source>
</evidence>
<name>A0A0R1J8G6_9LACO</name>
<dbReference type="GO" id="GO:0016787">
    <property type="term" value="F:hydrolase activity"/>
    <property type="evidence" value="ECO:0007669"/>
    <property type="project" value="UniProtKB-KW"/>
</dbReference>
<keyword evidence="10" id="KW-1185">Reference proteome</keyword>
<keyword evidence="8" id="KW-0051">Antiviral defense</keyword>
<evidence type="ECO:0000313" key="9">
    <source>
        <dbReference type="EMBL" id="KRK64436.1"/>
    </source>
</evidence>
<dbReference type="Pfam" id="PF09827">
    <property type="entry name" value="CRISPR_Cas2"/>
    <property type="match status" value="1"/>
</dbReference>
<proteinExistence type="inferred from homology"/>
<dbReference type="STRING" id="1423811.FC72_GL000457"/>
<evidence type="ECO:0000256" key="5">
    <source>
        <dbReference type="ARBA" id="ARBA00022759"/>
    </source>
</evidence>
<comment type="cofactor">
    <cofactor evidence="1">
        <name>Mg(2+)</name>
        <dbReference type="ChEBI" id="CHEBI:18420"/>
    </cofactor>
</comment>
<keyword evidence="6" id="KW-0378">Hydrolase</keyword>
<evidence type="ECO:0000256" key="7">
    <source>
        <dbReference type="ARBA" id="ARBA00022842"/>
    </source>
</evidence>
<reference evidence="9 10" key="1">
    <citation type="journal article" date="2015" name="Genome Announc.">
        <title>Expanding the biotechnology potential of lactobacilli through comparative genomics of 213 strains and associated genera.</title>
        <authorList>
            <person name="Sun Z."/>
            <person name="Harris H.M."/>
            <person name="McCann A."/>
            <person name="Guo C."/>
            <person name="Argimon S."/>
            <person name="Zhang W."/>
            <person name="Yang X."/>
            <person name="Jeffery I.B."/>
            <person name="Cooney J.C."/>
            <person name="Kagawa T.F."/>
            <person name="Liu W."/>
            <person name="Song Y."/>
            <person name="Salvetti E."/>
            <person name="Wrobel A."/>
            <person name="Rasinkangas P."/>
            <person name="Parkhill J."/>
            <person name="Rea M.C."/>
            <person name="O'Sullivan O."/>
            <person name="Ritari J."/>
            <person name="Douillard F.P."/>
            <person name="Paul Ross R."/>
            <person name="Yang R."/>
            <person name="Briner A.E."/>
            <person name="Felis G.E."/>
            <person name="de Vos W.M."/>
            <person name="Barrangou R."/>
            <person name="Klaenhammer T.R."/>
            <person name="Caufield P.W."/>
            <person name="Cui Y."/>
            <person name="Zhang H."/>
            <person name="O'Toole P.W."/>
        </authorList>
    </citation>
    <scope>NUCLEOTIDE SEQUENCE [LARGE SCALE GENOMIC DNA]</scope>
    <source>
        <strain evidence="9 10">DSM 20183</strain>
    </source>
</reference>
<evidence type="ECO:0000256" key="3">
    <source>
        <dbReference type="ARBA" id="ARBA00022722"/>
    </source>
</evidence>
<evidence type="ECO:0000256" key="1">
    <source>
        <dbReference type="ARBA" id="ARBA00001946"/>
    </source>
</evidence>
<gene>
    <name evidence="9" type="ORF">FC72_GL000457</name>
</gene>
<keyword evidence="3" id="KW-0540">Nuclease</keyword>
<dbReference type="AlphaFoldDB" id="A0A0R1J8G6"/>
<evidence type="ECO:0000256" key="2">
    <source>
        <dbReference type="ARBA" id="ARBA00009959"/>
    </source>
</evidence>
<dbReference type="SUPFAM" id="SSF143430">
    <property type="entry name" value="TTP0101/SSO1404-like"/>
    <property type="match status" value="1"/>
</dbReference>
<protein>
    <submittedName>
        <fullName evidence="9">Uncharacterized protein</fullName>
    </submittedName>
</protein>
<evidence type="ECO:0000256" key="4">
    <source>
        <dbReference type="ARBA" id="ARBA00022723"/>
    </source>
</evidence>
<dbReference type="GO" id="GO:0051607">
    <property type="term" value="P:defense response to virus"/>
    <property type="evidence" value="ECO:0007669"/>
    <property type="project" value="UniProtKB-KW"/>
</dbReference>
<organism evidence="9 10">
    <name type="scientific">Companilactobacillus tucceti DSM 20183</name>
    <dbReference type="NCBI Taxonomy" id="1423811"/>
    <lineage>
        <taxon>Bacteria</taxon>
        <taxon>Bacillati</taxon>
        <taxon>Bacillota</taxon>
        <taxon>Bacilli</taxon>
        <taxon>Lactobacillales</taxon>
        <taxon>Lactobacillaceae</taxon>
        <taxon>Companilactobacillus</taxon>
    </lineage>
</organism>